<dbReference type="HOGENOM" id="CLU_047795_0_0_0"/>
<dbReference type="Proteomes" id="UP000000798">
    <property type="component" value="Chromosome"/>
</dbReference>
<dbReference type="AlphaFoldDB" id="O66706"/>
<dbReference type="OrthoDB" id="9789361at2"/>
<evidence type="ECO:0000256" key="1">
    <source>
        <dbReference type="ARBA" id="ARBA00023118"/>
    </source>
</evidence>
<dbReference type="EMBL" id="AE000657">
    <property type="protein sequence ID" value="AAC06666.1"/>
    <property type="molecule type" value="Genomic_DNA"/>
</dbReference>
<protein>
    <recommendedName>
        <fullName evidence="2">CRISPR type III-associated protein domain-containing protein</fullName>
    </recommendedName>
</protein>
<dbReference type="RefSeq" id="WP_010880204.1">
    <property type="nucleotide sequence ID" value="NC_000918.1"/>
</dbReference>
<sequence>MRRETYFIKAITPLHIGTGQGLTHIDLPIAREVHTGFPFIPGSAIKGCLREYHIKKVARNTELTASMIDEILQEGEIRGNLNDKEKKYLKMLIDIFGTAGEGSEESSASAGKVIFTDARLFLFPVRSTNGVFQLVTCPYVINRYLEDTGEKECFCLDLPDDTAVVYFDRYPNIDEVMLEEFTLRKQRNKKFEEIISRIPLESYQKERVLCVSDSVFSYMVKNYTEIQTHIKINRDSGTVESGALWTEEYLPAESVLYFNLFYEKQNLNLEVPEFFHLGGDITTGKGLVRRLGNAN</sequence>
<dbReference type="eggNOG" id="COG1336">
    <property type="taxonomic scope" value="Bacteria"/>
</dbReference>
<feature type="domain" description="CRISPR type III-associated protein" evidence="2">
    <location>
        <begin position="8"/>
        <end position="289"/>
    </location>
</feature>
<organism evidence="3 4">
    <name type="scientific">Aquifex aeolicus (strain VF5)</name>
    <dbReference type="NCBI Taxonomy" id="224324"/>
    <lineage>
        <taxon>Bacteria</taxon>
        <taxon>Pseudomonadati</taxon>
        <taxon>Aquificota</taxon>
        <taxon>Aquificia</taxon>
        <taxon>Aquificales</taxon>
        <taxon>Aquificaceae</taxon>
        <taxon>Aquifex</taxon>
    </lineage>
</organism>
<dbReference type="Pfam" id="PF03787">
    <property type="entry name" value="RAMPs"/>
    <property type="match status" value="1"/>
</dbReference>
<keyword evidence="4" id="KW-1185">Reference proteome</keyword>
<name>O66706_AQUAE</name>
<dbReference type="PATRIC" id="fig|224324.8.peg.314"/>
<dbReference type="PIR" id="F70334">
    <property type="entry name" value="F70334"/>
</dbReference>
<dbReference type="KEGG" id="aae:aq_385"/>
<dbReference type="EnsemblBacteria" id="AAC06666">
    <property type="protein sequence ID" value="AAC06666"/>
    <property type="gene ID" value="aq_385"/>
</dbReference>
<dbReference type="STRING" id="224324.aq_385"/>
<proteinExistence type="predicted"/>
<keyword evidence="1" id="KW-0051">Antiviral defense</keyword>
<accession>O66706</accession>
<dbReference type="PANTHER" id="PTHR36700:SF1">
    <property type="entry name" value="CRISPR SYSTEM CMR SUBUNIT CMR4"/>
    <property type="match status" value="1"/>
</dbReference>
<reference evidence="3 4" key="1">
    <citation type="journal article" date="1998" name="Nature">
        <title>The complete genome of the hyperthermophilic bacterium Aquifex aeolicus.</title>
        <authorList>
            <person name="Deckert G."/>
            <person name="Warren P.V."/>
            <person name="Gaasterland T."/>
            <person name="Young W.G."/>
            <person name="Lenox A.L."/>
            <person name="Graham D.E."/>
            <person name="Overbeek R."/>
            <person name="Snead M.A."/>
            <person name="Keller M."/>
            <person name="Aujay M."/>
            <person name="Huber R."/>
            <person name="Feldman R.A."/>
            <person name="Short J.M."/>
            <person name="Olson G.J."/>
            <person name="Swanson R.V."/>
        </authorList>
    </citation>
    <scope>NUCLEOTIDE SEQUENCE [LARGE SCALE GENOMIC DNA]</scope>
    <source>
        <strain evidence="3 4">VF5</strain>
    </source>
</reference>
<dbReference type="InterPro" id="IPR005537">
    <property type="entry name" value="RAMP_III_fam"/>
</dbReference>
<gene>
    <name evidence="3" type="ordered locus">aq_385</name>
</gene>
<evidence type="ECO:0000313" key="4">
    <source>
        <dbReference type="Proteomes" id="UP000000798"/>
    </source>
</evidence>
<evidence type="ECO:0000313" key="3">
    <source>
        <dbReference type="EMBL" id="AAC06666.1"/>
    </source>
</evidence>
<dbReference type="GO" id="GO:0051607">
    <property type="term" value="P:defense response to virus"/>
    <property type="evidence" value="ECO:0007669"/>
    <property type="project" value="UniProtKB-KW"/>
</dbReference>
<dbReference type="PANTHER" id="PTHR36700">
    <property type="entry name" value="CRISPR SYSTEM CMR SUBUNIT CMR4"/>
    <property type="match status" value="1"/>
</dbReference>
<evidence type="ECO:0000259" key="2">
    <source>
        <dbReference type="Pfam" id="PF03787"/>
    </source>
</evidence>
<dbReference type="InParanoid" id="O66706"/>
<dbReference type="NCBIfam" id="TIGR02580">
    <property type="entry name" value="cas_RAMP_Cmr4"/>
    <property type="match status" value="1"/>
</dbReference>
<dbReference type="InterPro" id="IPR013410">
    <property type="entry name" value="CRISPR-assoc_RAMP_Cmr4"/>
</dbReference>